<organism evidence="1 2">
    <name type="scientific">Coemansia helicoidea</name>
    <dbReference type="NCBI Taxonomy" id="1286919"/>
    <lineage>
        <taxon>Eukaryota</taxon>
        <taxon>Fungi</taxon>
        <taxon>Fungi incertae sedis</taxon>
        <taxon>Zoopagomycota</taxon>
        <taxon>Kickxellomycotina</taxon>
        <taxon>Kickxellomycetes</taxon>
        <taxon>Kickxellales</taxon>
        <taxon>Kickxellaceae</taxon>
        <taxon>Coemansia</taxon>
    </lineage>
</organism>
<accession>A0ACC1KVP2</accession>
<comment type="caution">
    <text evidence="1">The sequence shown here is derived from an EMBL/GenBank/DDBJ whole genome shotgun (WGS) entry which is preliminary data.</text>
</comment>
<gene>
    <name evidence="1" type="primary">BCS1</name>
    <name evidence="1" type="ORF">H4R21_004765</name>
</gene>
<feature type="non-terminal residue" evidence="1">
    <location>
        <position position="1"/>
    </location>
</feature>
<proteinExistence type="predicted"/>
<evidence type="ECO:0000313" key="1">
    <source>
        <dbReference type="EMBL" id="KAJ2796321.1"/>
    </source>
</evidence>
<protein>
    <submittedName>
        <fullName evidence="1">Complex III assembly protein translocase and chaperone</fullName>
    </submittedName>
</protein>
<name>A0ACC1KVP2_9FUNG</name>
<evidence type="ECO:0000313" key="2">
    <source>
        <dbReference type="Proteomes" id="UP001140087"/>
    </source>
</evidence>
<keyword evidence="2" id="KW-1185">Reference proteome</keyword>
<reference evidence="1" key="1">
    <citation type="submission" date="2022-07" db="EMBL/GenBank/DDBJ databases">
        <title>Phylogenomic reconstructions and comparative analyses of Kickxellomycotina fungi.</title>
        <authorList>
            <person name="Reynolds N.K."/>
            <person name="Stajich J.E."/>
            <person name="Barry K."/>
            <person name="Grigoriev I.V."/>
            <person name="Crous P."/>
            <person name="Smith M.E."/>
        </authorList>
    </citation>
    <scope>NUCLEOTIDE SEQUENCE</scope>
    <source>
        <strain evidence="1">BCRC 34780</strain>
    </source>
</reference>
<dbReference type="EMBL" id="JANBUN010001909">
    <property type="protein sequence ID" value="KAJ2796321.1"/>
    <property type="molecule type" value="Genomic_DNA"/>
</dbReference>
<sequence length="145" mass="15544">DIDAAFGRARQLSDQAAYQQSMVTFSGLLNALDGVASSDERIIFMTTNHIERLDPALVRPGRVDVKVLLGNASAHQIRCMFVRFYGDDSGALAQEFAEALRGHTVSTAQLQGHFVVHKRDAQCAVDNVGTLFGHAAGSARSGGDI</sequence>
<dbReference type="Proteomes" id="UP001140087">
    <property type="component" value="Unassembled WGS sequence"/>
</dbReference>